<accession>A0ABY2GT42</accession>
<keyword evidence="1" id="KW-0539">Nucleus</keyword>
<dbReference type="PANTHER" id="PTHR46910:SF9">
    <property type="entry name" value="MISCELLANEOUS ZN(II)2CYS6 TRANSCRIPTION FACTOR (EUROFUNG)"/>
    <property type="match status" value="1"/>
</dbReference>
<evidence type="ECO:0000259" key="4">
    <source>
        <dbReference type="SMART" id="SM00906"/>
    </source>
</evidence>
<sequence>MSDADSQQIPPIEIGSFIALRPDKSEFIGSASGVFFANTVFRAFATATSTSGGAAAKRPQGDVDGLGATATPDPGSAHEYVMAEEKAQEQAVEDDDSLAVGAVGAEDASKSPGTRSYGIAAPGLGIPPPPAVAKRLLVEYFRRWHPFLPFLHGPTFFEKVNRFYELERGSPEPMSQRNKVYQAIIFQCVFNIADSNHNQKQERELPEESRIKSSVALTSLLGILSSGHDIPSLQALLAVELYLMTQMSLRAASTVHGAMTRILYHCGLHRCPFRYVQLPRDICDMRKRIFWSAYVIDRHLSQVLGHPLALNDEEIDVCLPGAPEVHNPARPFQNIPHTRSPVTEDDIHAYAPVDHPTFGSVSSAGDLTDGSTIGTHEDSINTDQLVYRPQSLGESILGFLVTYSRLLGQALDLFHKSIHSRSITWDKVLEMTSKIHAWWNTLPPSFQGEGLTSIFVEPQSHHGPPFAILYHQLILIMNRPFLSLPTNRTDFQFSLQTAVNASRAIVKKLKLRQGDSPLVAWPGMLSAAWMAGLVIAYAGLLKLYPMEKTVLYVATCCCTLPIVFKPHFLHLSSPIWLTGNFHYYRDLNCAIRLLGMMSRNWTSAHHCRVTLKMLLDRLTSKPFMDKINPALSADPSLSILTDWSQPVFSTYQNLLEGSRSKRRRVEQNNASSNNTNINVGNNGIGNNNTGGNPGLMGNTMSGYPASHFIGSDSGFAGGDNLWDYPSFQPVLEYTGPDFGFDADQLSQQGEWERFLSENMNPESSGLLFNNIGWDSYVQNLGDRLNM</sequence>
<dbReference type="SMART" id="SM00906">
    <property type="entry name" value="Fungal_trans"/>
    <property type="match status" value="1"/>
</dbReference>
<gene>
    <name evidence="5" type="ORF">CCMA1212_009224</name>
</gene>
<comment type="caution">
    <text evidence="5">The sequence shown here is derived from an EMBL/GenBank/DDBJ whole genome shotgun (WGS) entry which is preliminary data.</text>
</comment>
<evidence type="ECO:0000256" key="3">
    <source>
        <dbReference type="SAM" id="Phobius"/>
    </source>
</evidence>
<feature type="region of interest" description="Disordered" evidence="2">
    <location>
        <begin position="51"/>
        <end position="76"/>
    </location>
</feature>
<evidence type="ECO:0000256" key="2">
    <source>
        <dbReference type="SAM" id="MobiDB-lite"/>
    </source>
</evidence>
<keyword evidence="3" id="KW-0472">Membrane</keyword>
<evidence type="ECO:0000313" key="6">
    <source>
        <dbReference type="Proteomes" id="UP001642720"/>
    </source>
</evidence>
<keyword evidence="3" id="KW-0812">Transmembrane</keyword>
<keyword evidence="3" id="KW-1133">Transmembrane helix</keyword>
<name>A0ABY2GT42_9HYPO</name>
<feature type="transmembrane region" description="Helical" evidence="3">
    <location>
        <begin position="550"/>
        <end position="568"/>
    </location>
</feature>
<proteinExistence type="predicted"/>
<feature type="compositionally biased region" description="Low complexity" evidence="2">
    <location>
        <begin position="668"/>
        <end position="683"/>
    </location>
</feature>
<dbReference type="EMBL" id="PPTA01000016">
    <property type="protein sequence ID" value="TFA99102.1"/>
    <property type="molecule type" value="Genomic_DNA"/>
</dbReference>
<feature type="region of interest" description="Disordered" evidence="2">
    <location>
        <begin position="659"/>
        <end position="683"/>
    </location>
</feature>
<dbReference type="PANTHER" id="PTHR46910">
    <property type="entry name" value="TRANSCRIPTION FACTOR PDR1"/>
    <property type="match status" value="1"/>
</dbReference>
<feature type="transmembrane region" description="Helical" evidence="3">
    <location>
        <begin position="518"/>
        <end position="538"/>
    </location>
</feature>
<evidence type="ECO:0000256" key="1">
    <source>
        <dbReference type="ARBA" id="ARBA00023242"/>
    </source>
</evidence>
<reference evidence="5 6" key="1">
    <citation type="submission" date="2018-01" db="EMBL/GenBank/DDBJ databases">
        <title>Genome characterization of the sugarcane-associated fungus Trichoderma ghanense CCMA-1212 and their application in lignocelulose bioconversion.</title>
        <authorList>
            <person name="Steindorff A.S."/>
            <person name="Mendes T.D."/>
            <person name="Vilela E.S.D."/>
            <person name="Rodrigues D.S."/>
            <person name="Formighieri E.F."/>
            <person name="Melo I.S."/>
            <person name="Favaro L.C.L."/>
        </authorList>
    </citation>
    <scope>NUCLEOTIDE SEQUENCE [LARGE SCALE GENOMIC DNA]</scope>
    <source>
        <strain evidence="5 6">CCMA-1212</strain>
    </source>
</reference>
<organism evidence="5 6">
    <name type="scientific">Trichoderma ghanense</name>
    <dbReference type="NCBI Taxonomy" id="65468"/>
    <lineage>
        <taxon>Eukaryota</taxon>
        <taxon>Fungi</taxon>
        <taxon>Dikarya</taxon>
        <taxon>Ascomycota</taxon>
        <taxon>Pezizomycotina</taxon>
        <taxon>Sordariomycetes</taxon>
        <taxon>Hypocreomycetidae</taxon>
        <taxon>Hypocreales</taxon>
        <taxon>Hypocreaceae</taxon>
        <taxon>Trichoderma</taxon>
    </lineage>
</organism>
<protein>
    <recommendedName>
        <fullName evidence="4">Xylanolytic transcriptional activator regulatory domain-containing protein</fullName>
    </recommendedName>
</protein>
<dbReference type="InterPro" id="IPR050987">
    <property type="entry name" value="AtrR-like"/>
</dbReference>
<dbReference type="InterPro" id="IPR007219">
    <property type="entry name" value="XnlR_reg_dom"/>
</dbReference>
<dbReference type="GeneID" id="300580766"/>
<feature type="domain" description="Xylanolytic transcriptional activator regulatory" evidence="4">
    <location>
        <begin position="252"/>
        <end position="326"/>
    </location>
</feature>
<dbReference type="CDD" id="cd12148">
    <property type="entry name" value="fungal_TF_MHR"/>
    <property type="match status" value="1"/>
</dbReference>
<evidence type="ECO:0000313" key="5">
    <source>
        <dbReference type="EMBL" id="TFA99102.1"/>
    </source>
</evidence>
<dbReference type="Pfam" id="PF04082">
    <property type="entry name" value="Fungal_trans"/>
    <property type="match status" value="1"/>
</dbReference>
<dbReference type="RefSeq" id="XP_073555304.1">
    <property type="nucleotide sequence ID" value="XM_073706316.1"/>
</dbReference>
<dbReference type="Proteomes" id="UP001642720">
    <property type="component" value="Unassembled WGS sequence"/>
</dbReference>
<keyword evidence="6" id="KW-1185">Reference proteome</keyword>